<evidence type="ECO:0000256" key="1">
    <source>
        <dbReference type="SAM" id="Phobius"/>
    </source>
</evidence>
<dbReference type="RefSeq" id="WP_169365409.1">
    <property type="nucleotide sequence ID" value="NZ_JAAVJL010000003.1"/>
</dbReference>
<sequence length="72" mass="7975">MNLRLRTLLASSITTIFLVVGLSVGLSYLILQKIALIESTTMHRRLDRMLKSLIDDLGISSNPNQPLSPDIP</sequence>
<name>A0ABX1LW96_9CYAN</name>
<dbReference type="Proteomes" id="UP000738376">
    <property type="component" value="Unassembled WGS sequence"/>
</dbReference>
<evidence type="ECO:0000313" key="2">
    <source>
        <dbReference type="EMBL" id="NMF60457.1"/>
    </source>
</evidence>
<evidence type="ECO:0000313" key="3">
    <source>
        <dbReference type="Proteomes" id="UP000738376"/>
    </source>
</evidence>
<organism evidence="2 3">
    <name type="scientific">Pseudanabaena yagii GIHE-NHR1</name>
    <dbReference type="NCBI Taxonomy" id="2722753"/>
    <lineage>
        <taxon>Bacteria</taxon>
        <taxon>Bacillati</taxon>
        <taxon>Cyanobacteriota</taxon>
        <taxon>Cyanophyceae</taxon>
        <taxon>Pseudanabaenales</taxon>
        <taxon>Pseudanabaenaceae</taxon>
        <taxon>Pseudanabaena</taxon>
        <taxon>Pseudanabaena yagii</taxon>
    </lineage>
</organism>
<keyword evidence="1" id="KW-0812">Transmembrane</keyword>
<reference evidence="2 3" key="1">
    <citation type="submission" date="2020-03" db="EMBL/GenBank/DDBJ databases">
        <title>Draft Genome Sequence of 2-Methylisoborneol Producing Pseudanabaena yagii Strain GIHE-NHR1 Isolated from North Han River in South Korea.</title>
        <authorList>
            <person name="Jeong J."/>
        </authorList>
    </citation>
    <scope>NUCLEOTIDE SEQUENCE [LARGE SCALE GENOMIC DNA]</scope>
    <source>
        <strain evidence="2 3">GIHE-NHR1</strain>
    </source>
</reference>
<gene>
    <name evidence="2" type="ORF">HC246_21090</name>
</gene>
<accession>A0ABX1LW96</accession>
<keyword evidence="1" id="KW-1133">Transmembrane helix</keyword>
<comment type="caution">
    <text evidence="2">The sequence shown here is derived from an EMBL/GenBank/DDBJ whole genome shotgun (WGS) entry which is preliminary data.</text>
</comment>
<keyword evidence="3" id="KW-1185">Reference proteome</keyword>
<keyword evidence="1" id="KW-0472">Membrane</keyword>
<dbReference type="EMBL" id="JAAVJL010000003">
    <property type="protein sequence ID" value="NMF60457.1"/>
    <property type="molecule type" value="Genomic_DNA"/>
</dbReference>
<feature type="transmembrane region" description="Helical" evidence="1">
    <location>
        <begin position="7"/>
        <end position="31"/>
    </location>
</feature>
<evidence type="ECO:0008006" key="4">
    <source>
        <dbReference type="Google" id="ProtNLM"/>
    </source>
</evidence>
<protein>
    <recommendedName>
        <fullName evidence="4">Two-component sensor histidine kinase</fullName>
    </recommendedName>
</protein>
<proteinExistence type="predicted"/>